<dbReference type="CDD" id="cd05466">
    <property type="entry name" value="PBP2_LTTR_substrate"/>
    <property type="match status" value="1"/>
</dbReference>
<evidence type="ECO:0000256" key="4">
    <source>
        <dbReference type="ARBA" id="ARBA00023163"/>
    </source>
</evidence>
<accession>A0A1H9D5T1</accession>
<dbReference type="PANTHER" id="PTHR30126:SF98">
    <property type="entry name" value="HTH-TYPE TRANSCRIPTIONAL ACTIVATOR BAUR"/>
    <property type="match status" value="1"/>
</dbReference>
<dbReference type="OrthoDB" id="8587655at2"/>
<evidence type="ECO:0000259" key="5">
    <source>
        <dbReference type="PROSITE" id="PS50931"/>
    </source>
</evidence>
<feature type="domain" description="HTH lysR-type" evidence="5">
    <location>
        <begin position="12"/>
        <end position="69"/>
    </location>
</feature>
<dbReference type="Gene3D" id="3.40.190.290">
    <property type="match status" value="1"/>
</dbReference>
<keyword evidence="3 6" id="KW-0238">DNA-binding</keyword>
<evidence type="ECO:0000256" key="3">
    <source>
        <dbReference type="ARBA" id="ARBA00023125"/>
    </source>
</evidence>
<protein>
    <submittedName>
        <fullName evidence="6">DNA-binding transcriptional regulator, LysR family</fullName>
    </submittedName>
</protein>
<sequence length="312" mass="35585">MTKFALGQLGDIEIKQLKIFKAVVECGGFSAAETELNISRPTISNHIAALEDRLNIKLCKRGRAGFSLTPEGKVVYDQTSQLLNRLEQFRSTINNLGDSPAGKLRIALSDTFSTDARFRLPEIFRHFYQQAPDVELQVEVDHMKVMEKMVLNNQLDLAMIPYHRKFEGLNYIHLFTDENYVYCGKEHPLFDLPPEQITEKVINSYKLVHAGLKPHEEIYHQLAQMNLSASSYHYESRIAMLLSGCYISFLPAEVARPYVEQGLLKPVAQPIKHFRLGVAVISKKSAQPNRARDMFLHSIRMIHKDAENAPPY</sequence>
<keyword evidence="2" id="KW-0805">Transcription regulation</keyword>
<organism evidence="6 7">
    <name type="scientific">Amphritea atlantica</name>
    <dbReference type="NCBI Taxonomy" id="355243"/>
    <lineage>
        <taxon>Bacteria</taxon>
        <taxon>Pseudomonadati</taxon>
        <taxon>Pseudomonadota</taxon>
        <taxon>Gammaproteobacteria</taxon>
        <taxon>Oceanospirillales</taxon>
        <taxon>Oceanospirillaceae</taxon>
        <taxon>Amphritea</taxon>
    </lineage>
</organism>
<dbReference type="RefSeq" id="WP_091353067.1">
    <property type="nucleotide sequence ID" value="NZ_AP025284.1"/>
</dbReference>
<gene>
    <name evidence="6" type="ORF">SAMN03080615_00331</name>
</gene>
<dbReference type="PANTHER" id="PTHR30126">
    <property type="entry name" value="HTH-TYPE TRANSCRIPTIONAL REGULATOR"/>
    <property type="match status" value="1"/>
</dbReference>
<name>A0A1H9D5T1_9GAMM</name>
<dbReference type="SUPFAM" id="SSF53850">
    <property type="entry name" value="Periplasmic binding protein-like II"/>
    <property type="match status" value="1"/>
</dbReference>
<dbReference type="GO" id="GO:0000976">
    <property type="term" value="F:transcription cis-regulatory region binding"/>
    <property type="evidence" value="ECO:0007669"/>
    <property type="project" value="TreeGrafter"/>
</dbReference>
<reference evidence="7" key="1">
    <citation type="submission" date="2016-10" db="EMBL/GenBank/DDBJ databases">
        <authorList>
            <person name="Varghese N."/>
            <person name="Submissions S."/>
        </authorList>
    </citation>
    <scope>NUCLEOTIDE SEQUENCE [LARGE SCALE GENOMIC DNA]</scope>
    <source>
        <strain evidence="7">DSM 18887</strain>
    </source>
</reference>
<dbReference type="Proteomes" id="UP000198749">
    <property type="component" value="Unassembled WGS sequence"/>
</dbReference>
<dbReference type="InterPro" id="IPR036388">
    <property type="entry name" value="WH-like_DNA-bd_sf"/>
</dbReference>
<proteinExistence type="inferred from homology"/>
<dbReference type="Pfam" id="PF03466">
    <property type="entry name" value="LysR_substrate"/>
    <property type="match status" value="1"/>
</dbReference>
<comment type="similarity">
    <text evidence="1">Belongs to the LysR transcriptional regulatory family.</text>
</comment>
<evidence type="ECO:0000256" key="1">
    <source>
        <dbReference type="ARBA" id="ARBA00009437"/>
    </source>
</evidence>
<dbReference type="GO" id="GO:0003700">
    <property type="term" value="F:DNA-binding transcription factor activity"/>
    <property type="evidence" value="ECO:0007669"/>
    <property type="project" value="InterPro"/>
</dbReference>
<dbReference type="InterPro" id="IPR036390">
    <property type="entry name" value="WH_DNA-bd_sf"/>
</dbReference>
<dbReference type="Pfam" id="PF00126">
    <property type="entry name" value="HTH_1"/>
    <property type="match status" value="1"/>
</dbReference>
<dbReference type="STRING" id="355243.SAMN03080615_00331"/>
<dbReference type="Gene3D" id="1.10.10.10">
    <property type="entry name" value="Winged helix-like DNA-binding domain superfamily/Winged helix DNA-binding domain"/>
    <property type="match status" value="1"/>
</dbReference>
<dbReference type="EMBL" id="FOGB01000001">
    <property type="protein sequence ID" value="SEQ08168.1"/>
    <property type="molecule type" value="Genomic_DNA"/>
</dbReference>
<dbReference type="FunFam" id="1.10.10.10:FF:000001">
    <property type="entry name" value="LysR family transcriptional regulator"/>
    <property type="match status" value="1"/>
</dbReference>
<dbReference type="SUPFAM" id="SSF46785">
    <property type="entry name" value="Winged helix' DNA-binding domain"/>
    <property type="match status" value="1"/>
</dbReference>
<dbReference type="AlphaFoldDB" id="A0A1H9D5T1"/>
<evidence type="ECO:0000256" key="2">
    <source>
        <dbReference type="ARBA" id="ARBA00023015"/>
    </source>
</evidence>
<dbReference type="InterPro" id="IPR005119">
    <property type="entry name" value="LysR_subst-bd"/>
</dbReference>
<evidence type="ECO:0000313" key="7">
    <source>
        <dbReference type="Proteomes" id="UP000198749"/>
    </source>
</evidence>
<dbReference type="PROSITE" id="PS50931">
    <property type="entry name" value="HTH_LYSR"/>
    <property type="match status" value="1"/>
</dbReference>
<dbReference type="InterPro" id="IPR000847">
    <property type="entry name" value="LysR_HTH_N"/>
</dbReference>
<keyword evidence="7" id="KW-1185">Reference proteome</keyword>
<keyword evidence="4" id="KW-0804">Transcription</keyword>
<evidence type="ECO:0000313" key="6">
    <source>
        <dbReference type="EMBL" id="SEQ08168.1"/>
    </source>
</evidence>